<evidence type="ECO:0000256" key="6">
    <source>
        <dbReference type="ARBA" id="ARBA00023237"/>
    </source>
</evidence>
<organism evidence="9 10">
    <name type="scientific">Butyricimonas virosa</name>
    <dbReference type="NCBI Taxonomy" id="544645"/>
    <lineage>
        <taxon>Bacteria</taxon>
        <taxon>Pseudomonadati</taxon>
        <taxon>Bacteroidota</taxon>
        <taxon>Bacteroidia</taxon>
        <taxon>Bacteroidales</taxon>
        <taxon>Odoribacteraceae</taxon>
        <taxon>Butyricimonas</taxon>
    </lineage>
</organism>
<accession>A0A412WY28</accession>
<dbReference type="Pfam" id="PF07715">
    <property type="entry name" value="Plug"/>
    <property type="match status" value="1"/>
</dbReference>
<evidence type="ECO:0000256" key="7">
    <source>
        <dbReference type="PROSITE-ProRule" id="PRU01360"/>
    </source>
</evidence>
<dbReference type="InterPro" id="IPR037066">
    <property type="entry name" value="Plug_dom_sf"/>
</dbReference>
<reference evidence="9 10" key="1">
    <citation type="submission" date="2018-08" db="EMBL/GenBank/DDBJ databases">
        <title>A genome reference for cultivated species of the human gut microbiota.</title>
        <authorList>
            <person name="Zou Y."/>
            <person name="Xue W."/>
            <person name="Luo G."/>
        </authorList>
    </citation>
    <scope>NUCLEOTIDE SEQUENCE [LARGE SCALE GENOMIC DNA]</scope>
    <source>
        <strain evidence="9 10">AF14-49</strain>
    </source>
</reference>
<dbReference type="InterPro" id="IPR039426">
    <property type="entry name" value="TonB-dep_rcpt-like"/>
</dbReference>
<feature type="domain" description="Secretin/TonB short N-terminal" evidence="8">
    <location>
        <begin position="69"/>
        <end position="120"/>
    </location>
</feature>
<dbReference type="GO" id="GO:0009279">
    <property type="term" value="C:cell outer membrane"/>
    <property type="evidence" value="ECO:0007669"/>
    <property type="project" value="UniProtKB-SubCell"/>
</dbReference>
<evidence type="ECO:0000256" key="5">
    <source>
        <dbReference type="ARBA" id="ARBA00023136"/>
    </source>
</evidence>
<dbReference type="SUPFAM" id="SSF56935">
    <property type="entry name" value="Porins"/>
    <property type="match status" value="1"/>
</dbReference>
<dbReference type="NCBIfam" id="TIGR04057">
    <property type="entry name" value="SusC_RagA_signa"/>
    <property type="match status" value="1"/>
</dbReference>
<keyword evidence="2 7" id="KW-0813">Transport</keyword>
<comment type="subcellular location">
    <subcellularLocation>
        <location evidence="1 7">Cell outer membrane</location>
        <topology evidence="1 7">Multi-pass membrane protein</topology>
    </subcellularLocation>
</comment>
<dbReference type="Gene3D" id="2.60.40.1120">
    <property type="entry name" value="Carboxypeptidase-like, regulatory domain"/>
    <property type="match status" value="1"/>
</dbReference>
<dbReference type="InterPro" id="IPR023996">
    <property type="entry name" value="TonB-dep_OMP_SusC/RagA"/>
</dbReference>
<name>A0A412WY28_9BACT</name>
<dbReference type="RefSeq" id="WP_118260982.1">
    <property type="nucleotide sequence ID" value="NZ_CALBWO010000023.1"/>
</dbReference>
<dbReference type="SMART" id="SM00965">
    <property type="entry name" value="STN"/>
    <property type="match status" value="1"/>
</dbReference>
<dbReference type="InterPro" id="IPR011662">
    <property type="entry name" value="Secretin/TonB_short_N"/>
</dbReference>
<evidence type="ECO:0000256" key="1">
    <source>
        <dbReference type="ARBA" id="ARBA00004571"/>
    </source>
</evidence>
<keyword evidence="5 7" id="KW-0472">Membrane</keyword>
<evidence type="ECO:0000256" key="3">
    <source>
        <dbReference type="ARBA" id="ARBA00022452"/>
    </source>
</evidence>
<dbReference type="Gene3D" id="2.170.130.10">
    <property type="entry name" value="TonB-dependent receptor, plug domain"/>
    <property type="match status" value="1"/>
</dbReference>
<dbReference type="InterPro" id="IPR008969">
    <property type="entry name" value="CarboxyPept-like_regulatory"/>
</dbReference>
<dbReference type="EMBL" id="QRZA01000020">
    <property type="protein sequence ID" value="RGV32525.1"/>
    <property type="molecule type" value="Genomic_DNA"/>
</dbReference>
<gene>
    <name evidence="9" type="ORF">DWW18_14005</name>
</gene>
<dbReference type="PROSITE" id="PS52016">
    <property type="entry name" value="TONB_DEPENDENT_REC_3"/>
    <property type="match status" value="1"/>
</dbReference>
<comment type="similarity">
    <text evidence="7">Belongs to the TonB-dependent receptor family.</text>
</comment>
<evidence type="ECO:0000313" key="10">
    <source>
        <dbReference type="Proteomes" id="UP000283589"/>
    </source>
</evidence>
<comment type="caution">
    <text evidence="9">The sequence shown here is derived from an EMBL/GenBank/DDBJ whole genome shotgun (WGS) entry which is preliminary data.</text>
</comment>
<keyword evidence="3 7" id="KW-1134">Transmembrane beta strand</keyword>
<dbReference type="Pfam" id="PF07660">
    <property type="entry name" value="STN"/>
    <property type="match status" value="1"/>
</dbReference>
<dbReference type="Proteomes" id="UP000283589">
    <property type="component" value="Unassembled WGS sequence"/>
</dbReference>
<proteinExistence type="inferred from homology"/>
<dbReference type="InterPro" id="IPR036942">
    <property type="entry name" value="Beta-barrel_TonB_sf"/>
</dbReference>
<evidence type="ECO:0000256" key="2">
    <source>
        <dbReference type="ARBA" id="ARBA00022448"/>
    </source>
</evidence>
<sequence length="1131" mass="128302">MKKSNVLWLVLSKNKQQQLSKIMKLTWIFCVCFVCSLSANVMSQQRVNMNLGKTSIKTVFEEIRRQTGKIIIYNDDRLGLERVVKADFKEADVRAVLDKVLAGSGMTYRFVDDYIVIVPEVKAMRDSTVKQFQIKGKVTDKKGEVIPGVTVRLDSTSLGAATDVNGEFSLTLSMDKGTLVFSFIGMKTQKVKYMGQKYLNVVMEEDALEVEEVVVNGYFSKSKESFTGNVVSVNKEELAKVSSSNLISALQVFDPSFRLRENVDMGSNPNSLPDFRIRGNSGFGVEGVSEATFRNDPNLPTFILDGYEVDVEKIFDLNIDRIENVTILKDASATAIYGSRAANGVVVVTTKAPEEGKLRVSYNMNMAINAPDLSDYNLMNAREKLQAELDAGLYDSDDLYSQQLLRMDYAERLERVKKGVNTYWLSQPLHVAVGHKHSLYVEGGDQSVRYGIDVNYQANPGVMKKSSRDRFGIGFLLSYNLNNKLLFRNKLSVDKVKAKESPYGSFKDYAKANPYDQIYDEDGNLIKSYQPHVSTSNRFLNPLYESTLNHKDNTTYTEWTDNFDFDWFISEHFRLKARVSYSERTDKQEKFTDPESAIYNESDYQDGEGILKRGEAYSFQEKSSNLDMNMVFSYNQQLGSHFLNAVLGGNVIETRFENESYSVIGFPSGSMDYISFGKEFKDLTPEGSEGLSRLVGLFVNLNYTWNNIYLLDLSGRLDGSSKFGSKKRYAPFWSAGIGWNVHNEKFFEGLKGVINHLKLSANVGATGKASFEAYEAQDVYEYYKGQWYAGGLGVIMNNMGNTNLQWEKTHTFDGNFEIQFLNGLVSANMNYYVKTTKDLLADITLPPSSGFESYRDNLGELENKGYEISLRGFLVRDKDLVVNVFGSIAHNKNVIKKISNSLETYNKKVDDEQDNYEPGWGEAMETAKPQVQFKEGQSTTAIYAVKSHGINPMNGKEVFEDLKGNLTYEWSAANKIVCGDTEPKVSGAFGANADWKGFNINVSFLYQCGGQVYNQTLVDRVEDANLSWNVDRRVLKGRWKEPGDHTFFKDIKNRDRTEVSSRFVQDENVLQFKSLSFSYSFPTELIQRWSLERLKLTFQMEDIFRISNVKRERGLDYPFARIFNVGLQVQF</sequence>
<keyword evidence="4 7" id="KW-0812">Transmembrane</keyword>
<dbReference type="Gene3D" id="2.40.170.20">
    <property type="entry name" value="TonB-dependent receptor, beta-barrel domain"/>
    <property type="match status" value="1"/>
</dbReference>
<dbReference type="NCBIfam" id="TIGR04056">
    <property type="entry name" value="OMP_RagA_SusC"/>
    <property type="match status" value="1"/>
</dbReference>
<evidence type="ECO:0000259" key="8">
    <source>
        <dbReference type="SMART" id="SM00965"/>
    </source>
</evidence>
<dbReference type="InterPro" id="IPR023997">
    <property type="entry name" value="TonB-dep_OMP_SusC/RagA_CS"/>
</dbReference>
<evidence type="ECO:0000256" key="4">
    <source>
        <dbReference type="ARBA" id="ARBA00022692"/>
    </source>
</evidence>
<dbReference type="InterPro" id="IPR012910">
    <property type="entry name" value="Plug_dom"/>
</dbReference>
<protein>
    <submittedName>
        <fullName evidence="9">SusC/RagA family TonB-linked outer membrane protein</fullName>
    </submittedName>
</protein>
<dbReference type="AlphaFoldDB" id="A0A412WY28"/>
<keyword evidence="6 7" id="KW-0998">Cell outer membrane</keyword>
<evidence type="ECO:0000313" key="9">
    <source>
        <dbReference type="EMBL" id="RGV32525.1"/>
    </source>
</evidence>
<dbReference type="SUPFAM" id="SSF49464">
    <property type="entry name" value="Carboxypeptidase regulatory domain-like"/>
    <property type="match status" value="1"/>
</dbReference>
<dbReference type="Pfam" id="PF13715">
    <property type="entry name" value="CarbopepD_reg_2"/>
    <property type="match status" value="1"/>
</dbReference>
<dbReference type="STRING" id="1121130.GCA_000519105_02568"/>